<evidence type="ECO:0000313" key="1">
    <source>
        <dbReference type="EMBL" id="SET59418.1"/>
    </source>
</evidence>
<accession>A0A1I0FPB4</accession>
<dbReference type="AlphaFoldDB" id="A0A1I0FPB4"/>
<dbReference type="Proteomes" id="UP000199361">
    <property type="component" value="Unassembled WGS sequence"/>
</dbReference>
<dbReference type="OrthoDB" id="5196063at2"/>
<evidence type="ECO:0000313" key="2">
    <source>
        <dbReference type="Proteomes" id="UP000199361"/>
    </source>
</evidence>
<keyword evidence="2" id="KW-1185">Reference proteome</keyword>
<gene>
    <name evidence="1" type="ORF">SAMN05421811_103533</name>
</gene>
<organism evidence="1 2">
    <name type="scientific">Nonomuraea wenchangensis</name>
    <dbReference type="NCBI Taxonomy" id="568860"/>
    <lineage>
        <taxon>Bacteria</taxon>
        <taxon>Bacillati</taxon>
        <taxon>Actinomycetota</taxon>
        <taxon>Actinomycetes</taxon>
        <taxon>Streptosporangiales</taxon>
        <taxon>Streptosporangiaceae</taxon>
        <taxon>Nonomuraea</taxon>
    </lineage>
</organism>
<dbReference type="STRING" id="568860.SAMN05421811_103533"/>
<reference evidence="1 2" key="1">
    <citation type="submission" date="2016-10" db="EMBL/GenBank/DDBJ databases">
        <authorList>
            <person name="de Groot N.N."/>
        </authorList>
    </citation>
    <scope>NUCLEOTIDE SEQUENCE [LARGE SCALE GENOMIC DNA]</scope>
    <source>
        <strain evidence="1 2">CGMCC 4.5598</strain>
    </source>
</reference>
<dbReference type="RefSeq" id="WP_091080038.1">
    <property type="nucleotide sequence ID" value="NZ_FOHX01000003.1"/>
</dbReference>
<dbReference type="EMBL" id="FOHX01000003">
    <property type="protein sequence ID" value="SET59418.1"/>
    <property type="molecule type" value="Genomic_DNA"/>
</dbReference>
<sequence length="77" mass="8654">MATDIDPLDALAESTRRYRETERAHEKSRDAVVECIVTALKAGKRPTDVAARSPFTDAYVRRLARENGIQAQPRQRG</sequence>
<protein>
    <submittedName>
        <fullName evidence="1">Uncharacterized protein</fullName>
    </submittedName>
</protein>
<name>A0A1I0FPB4_9ACTN</name>
<proteinExistence type="predicted"/>